<keyword evidence="1" id="KW-0812">Transmembrane</keyword>
<keyword evidence="3" id="KW-1185">Reference proteome</keyword>
<evidence type="ECO:0000313" key="3">
    <source>
        <dbReference type="Proteomes" id="UP001212841"/>
    </source>
</evidence>
<proteinExistence type="predicted"/>
<feature type="transmembrane region" description="Helical" evidence="1">
    <location>
        <begin position="29"/>
        <end position="51"/>
    </location>
</feature>
<evidence type="ECO:0000313" key="2">
    <source>
        <dbReference type="EMBL" id="KAJ3051023.1"/>
    </source>
</evidence>
<dbReference type="Proteomes" id="UP001212841">
    <property type="component" value="Unassembled WGS sequence"/>
</dbReference>
<name>A0AAD5SAU0_9FUNG</name>
<accession>A0AAD5SAU0</accession>
<evidence type="ECO:0000256" key="1">
    <source>
        <dbReference type="SAM" id="Phobius"/>
    </source>
</evidence>
<dbReference type="AlphaFoldDB" id="A0AAD5SAU0"/>
<protein>
    <submittedName>
        <fullName evidence="2">Uncharacterized protein</fullName>
    </submittedName>
</protein>
<comment type="caution">
    <text evidence="2">The sequence shown here is derived from an EMBL/GenBank/DDBJ whole genome shotgun (WGS) entry which is preliminary data.</text>
</comment>
<feature type="transmembrane region" description="Helical" evidence="1">
    <location>
        <begin position="5"/>
        <end position="23"/>
    </location>
</feature>
<keyword evidence="1" id="KW-0472">Membrane</keyword>
<organism evidence="2 3">
    <name type="scientific">Rhizophlyctis rosea</name>
    <dbReference type="NCBI Taxonomy" id="64517"/>
    <lineage>
        <taxon>Eukaryota</taxon>
        <taxon>Fungi</taxon>
        <taxon>Fungi incertae sedis</taxon>
        <taxon>Chytridiomycota</taxon>
        <taxon>Chytridiomycota incertae sedis</taxon>
        <taxon>Chytridiomycetes</taxon>
        <taxon>Rhizophlyctidales</taxon>
        <taxon>Rhizophlyctidaceae</taxon>
        <taxon>Rhizophlyctis</taxon>
    </lineage>
</organism>
<keyword evidence="1" id="KW-1133">Transmembrane helix</keyword>
<reference evidence="2" key="1">
    <citation type="submission" date="2020-05" db="EMBL/GenBank/DDBJ databases">
        <title>Phylogenomic resolution of chytrid fungi.</title>
        <authorList>
            <person name="Stajich J.E."/>
            <person name="Amses K."/>
            <person name="Simmons R."/>
            <person name="Seto K."/>
            <person name="Myers J."/>
            <person name="Bonds A."/>
            <person name="Quandt C.A."/>
            <person name="Barry K."/>
            <person name="Liu P."/>
            <person name="Grigoriev I."/>
            <person name="Longcore J.E."/>
            <person name="James T.Y."/>
        </authorList>
    </citation>
    <scope>NUCLEOTIDE SEQUENCE</scope>
    <source>
        <strain evidence="2">JEL0318</strain>
    </source>
</reference>
<gene>
    <name evidence="2" type="ORF">HK097_007998</name>
</gene>
<sequence length="101" mass="11129">MIAMWLVWIITGLFVFLLVIRFLPSTVRIAAYIVIGALVVAQLVATIYTMTVDPQDSLVLKANVGRNVDYVKLVGVPVIEPESRLCNICMVKVGPATKHCK</sequence>
<feature type="non-terminal residue" evidence="2">
    <location>
        <position position="101"/>
    </location>
</feature>
<dbReference type="EMBL" id="JADGJD010000444">
    <property type="protein sequence ID" value="KAJ3051023.1"/>
    <property type="molecule type" value="Genomic_DNA"/>
</dbReference>